<name>A0A6J4VYH8_9CYAN</name>
<dbReference type="EMBL" id="CADCWO010000221">
    <property type="protein sequence ID" value="CAA9587900.1"/>
    <property type="molecule type" value="Genomic_DNA"/>
</dbReference>
<proteinExistence type="predicted"/>
<dbReference type="AlphaFoldDB" id="A0A6J4VYH8"/>
<protein>
    <submittedName>
        <fullName evidence="1">Uncharacterized protein</fullName>
    </submittedName>
</protein>
<sequence length="57" mass="6407">MVNQCVGLQGGSITVECKTHNWQQATTQCNQTIGDRDWNELESNLFSNLAHEMVDNP</sequence>
<accession>A0A6J4VYH8</accession>
<organism evidence="1">
    <name type="scientific">uncultured Synechococcales cyanobacterium</name>
    <dbReference type="NCBI Taxonomy" id="1936017"/>
    <lineage>
        <taxon>Bacteria</taxon>
        <taxon>Bacillati</taxon>
        <taxon>Cyanobacteriota</taxon>
        <taxon>Cyanophyceae</taxon>
        <taxon>Synechococcales</taxon>
        <taxon>environmental samples</taxon>
    </lineage>
</organism>
<gene>
    <name evidence="1" type="ORF">AVDCRST_MAG81-4253</name>
</gene>
<reference evidence="1" key="1">
    <citation type="submission" date="2020-02" db="EMBL/GenBank/DDBJ databases">
        <authorList>
            <person name="Meier V. D."/>
        </authorList>
    </citation>
    <scope>NUCLEOTIDE SEQUENCE</scope>
    <source>
        <strain evidence="1">AVDCRST_MAG81</strain>
    </source>
</reference>
<evidence type="ECO:0000313" key="1">
    <source>
        <dbReference type="EMBL" id="CAA9587900.1"/>
    </source>
</evidence>